<evidence type="ECO:0000313" key="1">
    <source>
        <dbReference type="EMBL" id="MFB9822164.1"/>
    </source>
</evidence>
<dbReference type="EMBL" id="JBHMBC010000040">
    <property type="protein sequence ID" value="MFB9822164.1"/>
    <property type="molecule type" value="Genomic_DNA"/>
</dbReference>
<dbReference type="RefSeq" id="WP_234749653.1">
    <property type="nucleotide sequence ID" value="NZ_BAAAWN010000001.1"/>
</dbReference>
<protein>
    <submittedName>
        <fullName evidence="1">Uncharacterized protein</fullName>
    </submittedName>
</protein>
<dbReference type="Proteomes" id="UP001589702">
    <property type="component" value="Unassembled WGS sequence"/>
</dbReference>
<reference evidence="1 2" key="1">
    <citation type="submission" date="2024-09" db="EMBL/GenBank/DDBJ databases">
        <authorList>
            <person name="Sun Q."/>
            <person name="Mori K."/>
        </authorList>
    </citation>
    <scope>NUCLEOTIDE SEQUENCE [LARGE SCALE GENOMIC DNA]</scope>
    <source>
        <strain evidence="1 2">JCM 1334</strain>
    </source>
</reference>
<keyword evidence="2" id="KW-1185">Reference proteome</keyword>
<organism evidence="1 2">
    <name type="scientific">Arthrobacter ramosus</name>
    <dbReference type="NCBI Taxonomy" id="1672"/>
    <lineage>
        <taxon>Bacteria</taxon>
        <taxon>Bacillati</taxon>
        <taxon>Actinomycetota</taxon>
        <taxon>Actinomycetes</taxon>
        <taxon>Micrococcales</taxon>
        <taxon>Micrococcaceae</taxon>
        <taxon>Arthrobacter</taxon>
    </lineage>
</organism>
<gene>
    <name evidence="1" type="ORF">ACFFP1_22085</name>
</gene>
<sequence length="57" mass="6325">MHRRNTQLMPWGIVLLVVIAGVYAARRGIVFIRRARAALAQTSAEGPVPAGRHRHEP</sequence>
<accession>A0ABV5Y5A0</accession>
<proteinExistence type="predicted"/>
<evidence type="ECO:0000313" key="2">
    <source>
        <dbReference type="Proteomes" id="UP001589702"/>
    </source>
</evidence>
<name>A0ABV5Y5A0_ARTRM</name>
<comment type="caution">
    <text evidence="1">The sequence shown here is derived from an EMBL/GenBank/DDBJ whole genome shotgun (WGS) entry which is preliminary data.</text>
</comment>